<dbReference type="Pfam" id="PF06585">
    <property type="entry name" value="JHBP"/>
    <property type="match status" value="1"/>
</dbReference>
<dbReference type="InterPro" id="IPR010562">
    <property type="entry name" value="Haemolymph_juvenile_hormone-bd"/>
</dbReference>
<evidence type="ECO:0008006" key="4">
    <source>
        <dbReference type="Google" id="ProtNLM"/>
    </source>
</evidence>
<organism evidence="2 3">
    <name type="scientific">Chironomus riparius</name>
    <dbReference type="NCBI Taxonomy" id="315576"/>
    <lineage>
        <taxon>Eukaryota</taxon>
        <taxon>Metazoa</taxon>
        <taxon>Ecdysozoa</taxon>
        <taxon>Arthropoda</taxon>
        <taxon>Hexapoda</taxon>
        <taxon>Insecta</taxon>
        <taxon>Pterygota</taxon>
        <taxon>Neoptera</taxon>
        <taxon>Endopterygota</taxon>
        <taxon>Diptera</taxon>
        <taxon>Nematocera</taxon>
        <taxon>Chironomoidea</taxon>
        <taxon>Chironomidae</taxon>
        <taxon>Chironominae</taxon>
        <taxon>Chironomus</taxon>
    </lineage>
</organism>
<feature type="chain" id="PRO_5040415340" description="Hemolymph juvenile hormone binding protein" evidence="1">
    <location>
        <begin position="21"/>
        <end position="245"/>
    </location>
</feature>
<dbReference type="PANTHER" id="PTHR11008:SF39">
    <property type="entry name" value="CIRCADIAN CLOCK-CONTROLLED PROTEIN-LIKE PROTEIN"/>
    <property type="match status" value="1"/>
</dbReference>
<protein>
    <recommendedName>
        <fullName evidence="4">Hemolymph juvenile hormone binding protein</fullName>
    </recommendedName>
</protein>
<dbReference type="PANTHER" id="PTHR11008">
    <property type="entry name" value="PROTEIN TAKEOUT-LIKE PROTEIN"/>
    <property type="match status" value="1"/>
</dbReference>
<dbReference type="SMART" id="SM00700">
    <property type="entry name" value="JHBP"/>
    <property type="match status" value="1"/>
</dbReference>
<evidence type="ECO:0000313" key="2">
    <source>
        <dbReference type="EMBL" id="CAH1735554.1"/>
    </source>
</evidence>
<keyword evidence="3" id="KW-1185">Reference proteome</keyword>
<feature type="signal peptide" evidence="1">
    <location>
        <begin position="1"/>
        <end position="20"/>
    </location>
</feature>
<dbReference type="GO" id="GO:0005615">
    <property type="term" value="C:extracellular space"/>
    <property type="evidence" value="ECO:0007669"/>
    <property type="project" value="TreeGrafter"/>
</dbReference>
<gene>
    <name evidence="2" type="ORF">CHIRRI_LOCUS14819</name>
</gene>
<accession>A0A9P0NQJ2</accession>
<name>A0A9P0NQJ2_9DIPT</name>
<evidence type="ECO:0000256" key="1">
    <source>
        <dbReference type="SAM" id="SignalP"/>
    </source>
</evidence>
<dbReference type="Gene3D" id="3.15.10.30">
    <property type="entry name" value="Haemolymph juvenile hormone binding protein"/>
    <property type="match status" value="1"/>
</dbReference>
<evidence type="ECO:0000313" key="3">
    <source>
        <dbReference type="Proteomes" id="UP001153620"/>
    </source>
</evidence>
<proteinExistence type="predicted"/>
<keyword evidence="1" id="KW-0732">Signal</keyword>
<dbReference type="InterPro" id="IPR038606">
    <property type="entry name" value="To_sf"/>
</dbReference>
<reference evidence="2" key="2">
    <citation type="submission" date="2022-10" db="EMBL/GenBank/DDBJ databases">
        <authorList>
            <consortium name="ENA_rothamsted_submissions"/>
            <consortium name="culmorum"/>
            <person name="King R."/>
        </authorList>
    </citation>
    <scope>NUCLEOTIDE SEQUENCE</scope>
</reference>
<sequence>MKSVIYVILLFSFVNISTEQLPPSIKLCRRSDPKLGECIINSINHLKPLLATGDLGPGLQIPPQEPSKIDDIYIGESDGIQIVLTNVTIHGTSQFHIQKLRANMQDLKMDAILLYPKLEMTGHFQFRANLFGRTVTNDGEVVIKIINSVNRITIKMQKFIKNGKEYIKFEDVSIKIKSSKPSSVELKGIFGSKTLNEIAGALVRENPLFKSDRMNPYFEKSLSQTMTKVANQIVSTATFDETFPL</sequence>
<reference evidence="2" key="1">
    <citation type="submission" date="2022-01" db="EMBL/GenBank/DDBJ databases">
        <authorList>
            <person name="King R."/>
        </authorList>
    </citation>
    <scope>NUCLEOTIDE SEQUENCE</scope>
</reference>
<dbReference type="OrthoDB" id="7780472at2759"/>
<dbReference type="Proteomes" id="UP001153620">
    <property type="component" value="Chromosome 4"/>
</dbReference>
<dbReference type="AlphaFoldDB" id="A0A9P0NQJ2"/>
<dbReference type="EMBL" id="OU895880">
    <property type="protein sequence ID" value="CAH1735554.1"/>
    <property type="molecule type" value="Genomic_DNA"/>
</dbReference>